<evidence type="ECO:0000256" key="1">
    <source>
        <dbReference type="SAM" id="Coils"/>
    </source>
</evidence>
<evidence type="ECO:0008006" key="4">
    <source>
        <dbReference type="Google" id="ProtNLM"/>
    </source>
</evidence>
<name>A0A835GJT9_SPOEX</name>
<comment type="caution">
    <text evidence="2">The sequence shown here is derived from an EMBL/GenBank/DDBJ whole genome shotgun (WGS) entry which is preliminary data.</text>
</comment>
<accession>A0A835GJT9</accession>
<keyword evidence="1" id="KW-0175">Coiled coil</keyword>
<dbReference type="Proteomes" id="UP000648187">
    <property type="component" value="Unassembled WGS sequence"/>
</dbReference>
<reference evidence="2" key="1">
    <citation type="submission" date="2020-08" db="EMBL/GenBank/DDBJ databases">
        <title>Spodoptera exigua strain:BAW_Kor-Di-RS1 Genome sequencing and assembly.</title>
        <authorList>
            <person name="Kim J."/>
            <person name="Nam H.Y."/>
            <person name="Kwon M."/>
            <person name="Choi J.H."/>
            <person name="Cho S.R."/>
            <person name="Kim G.-H."/>
        </authorList>
    </citation>
    <scope>NUCLEOTIDE SEQUENCE</scope>
    <source>
        <strain evidence="2">BAW_Kor-Di-RS1</strain>
        <tissue evidence="2">Whole-body</tissue>
    </source>
</reference>
<sequence>MSEEMFYRRQVSRQHLEVLAQYMERYPPLALASARSREGHIQSKRMWEKIARTLNRIDENVSKSGKCWARYWIDLKFKIRRKYAVIQKCLSEGTHCAVHLNPLEERIIKILTDEEGNLLPTASVYHQMKSYHPLHYPLKGTAKTNGLDIKESINTKIDDSGGLDTADDQSQDDYLVTSSPITEHIDLPPSDIKPNISIMKQDTDPIQITEEKKSVEELRRELVEFELKKQKELFEMEKKFKREKHEMEMSILRIKKQLMVKELKKL</sequence>
<evidence type="ECO:0000313" key="2">
    <source>
        <dbReference type="EMBL" id="KAF9416562.1"/>
    </source>
</evidence>
<dbReference type="AlphaFoldDB" id="A0A835GJT9"/>
<evidence type="ECO:0000313" key="3">
    <source>
        <dbReference type="Proteomes" id="UP000648187"/>
    </source>
</evidence>
<proteinExistence type="predicted"/>
<keyword evidence="3" id="KW-1185">Reference proteome</keyword>
<feature type="coiled-coil region" evidence="1">
    <location>
        <begin position="208"/>
        <end position="235"/>
    </location>
</feature>
<gene>
    <name evidence="2" type="ORF">HW555_006137</name>
</gene>
<protein>
    <recommendedName>
        <fullName evidence="4">Regulatory protein zeste</fullName>
    </recommendedName>
</protein>
<dbReference type="EMBL" id="JACKWZ010000088">
    <property type="protein sequence ID" value="KAF9416562.1"/>
    <property type="molecule type" value="Genomic_DNA"/>
</dbReference>
<organism evidence="2 3">
    <name type="scientific">Spodoptera exigua</name>
    <name type="common">Beet armyworm</name>
    <name type="synonym">Noctua fulgens</name>
    <dbReference type="NCBI Taxonomy" id="7107"/>
    <lineage>
        <taxon>Eukaryota</taxon>
        <taxon>Metazoa</taxon>
        <taxon>Ecdysozoa</taxon>
        <taxon>Arthropoda</taxon>
        <taxon>Hexapoda</taxon>
        <taxon>Insecta</taxon>
        <taxon>Pterygota</taxon>
        <taxon>Neoptera</taxon>
        <taxon>Endopterygota</taxon>
        <taxon>Lepidoptera</taxon>
        <taxon>Glossata</taxon>
        <taxon>Ditrysia</taxon>
        <taxon>Noctuoidea</taxon>
        <taxon>Noctuidae</taxon>
        <taxon>Amphipyrinae</taxon>
        <taxon>Spodoptera</taxon>
    </lineage>
</organism>